<evidence type="ECO:0000313" key="2">
    <source>
        <dbReference type="Proteomes" id="UP000185829"/>
    </source>
</evidence>
<dbReference type="EMBL" id="FTMX01000009">
    <property type="protein sequence ID" value="SIS01103.1"/>
    <property type="molecule type" value="Genomic_DNA"/>
</dbReference>
<evidence type="ECO:0000313" key="1">
    <source>
        <dbReference type="EMBL" id="SIS01103.1"/>
    </source>
</evidence>
<dbReference type="AlphaFoldDB" id="A0A9X8RDI8"/>
<organism evidence="1 2">
    <name type="scientific">Peribacillus simplex</name>
    <dbReference type="NCBI Taxonomy" id="1478"/>
    <lineage>
        <taxon>Bacteria</taxon>
        <taxon>Bacillati</taxon>
        <taxon>Bacillota</taxon>
        <taxon>Bacilli</taxon>
        <taxon>Bacillales</taxon>
        <taxon>Bacillaceae</taxon>
        <taxon>Peribacillus</taxon>
    </lineage>
</organism>
<protein>
    <submittedName>
        <fullName evidence="1">Uncharacterized protein</fullName>
    </submittedName>
</protein>
<dbReference type="Proteomes" id="UP000185829">
    <property type="component" value="Unassembled WGS sequence"/>
</dbReference>
<dbReference type="RefSeq" id="WP_076371614.1">
    <property type="nucleotide sequence ID" value="NZ_FTMX01000009.1"/>
</dbReference>
<accession>A0A9X8RDI8</accession>
<proteinExistence type="predicted"/>
<sequence>MAVVSFSQRLTSNTNFVRLGADRAQAAFNAANGIGVIPDAVARHVNPPTWPSLKKFDNDNLGVAFSPLGGSPDPQYIWDLPTADGQSAAFAIASNPLTIPRVYSVFLNAFADNAMKAKIELFELIDGSFVKAAPQPAGLDEFLLIAGDPNNPAVGLTINDPPFTFQDNRVYSTIINAPAGTKIVVSFEVANYLIQPQYASNPSSLNNPAGLQFIVDIYGFSS</sequence>
<reference evidence="1 2" key="1">
    <citation type="submission" date="2017-01" db="EMBL/GenBank/DDBJ databases">
        <authorList>
            <person name="Varghese N."/>
            <person name="Submissions S."/>
        </authorList>
    </citation>
    <scope>NUCLEOTIDE SEQUENCE [LARGE SCALE GENOMIC DNA]</scope>
    <source>
        <strain evidence="1 2">RUG2-6</strain>
    </source>
</reference>
<comment type="caution">
    <text evidence="1">The sequence shown here is derived from an EMBL/GenBank/DDBJ whole genome shotgun (WGS) entry which is preliminary data.</text>
</comment>
<gene>
    <name evidence="1" type="ORF">SAMN05878482_1095</name>
</gene>
<name>A0A9X8RDI8_9BACI</name>